<sequence>MEVASRIGRTQIVKLLQDVAAEEYTARGTGAAKASPEVTRTTAAPTRSRTLAAKVLPSASSGFSQELRLRAGYPSGKGLQKSSGNRAINSGSSLGKGTQKSSSCNKPISTQSPIPARTRSPTSTSNRGRATVGLEQKLVSKPAAKAVGKAASKPVTKASSKP</sequence>
<dbReference type="EMBL" id="CAJNIZ010044319">
    <property type="protein sequence ID" value="CAE7684957.1"/>
    <property type="molecule type" value="Genomic_DNA"/>
</dbReference>
<dbReference type="Proteomes" id="UP000649617">
    <property type="component" value="Unassembled WGS sequence"/>
</dbReference>
<dbReference type="AlphaFoldDB" id="A0A812WUD6"/>
<comment type="caution">
    <text evidence="2">The sequence shown here is derived from an EMBL/GenBank/DDBJ whole genome shotgun (WGS) entry which is preliminary data.</text>
</comment>
<accession>A0A812WUD6</accession>
<protein>
    <submittedName>
        <fullName evidence="2">Uncharacterized protein</fullName>
    </submittedName>
</protein>
<name>A0A812WUD6_SYMPI</name>
<evidence type="ECO:0000313" key="2">
    <source>
        <dbReference type="EMBL" id="CAE7684957.1"/>
    </source>
</evidence>
<evidence type="ECO:0000313" key="3">
    <source>
        <dbReference type="Proteomes" id="UP000649617"/>
    </source>
</evidence>
<feature type="region of interest" description="Disordered" evidence="1">
    <location>
        <begin position="26"/>
        <end position="46"/>
    </location>
</feature>
<evidence type="ECO:0000256" key="1">
    <source>
        <dbReference type="SAM" id="MobiDB-lite"/>
    </source>
</evidence>
<reference evidence="2" key="1">
    <citation type="submission" date="2021-02" db="EMBL/GenBank/DDBJ databases">
        <authorList>
            <person name="Dougan E. K."/>
            <person name="Rhodes N."/>
            <person name="Thang M."/>
            <person name="Chan C."/>
        </authorList>
    </citation>
    <scope>NUCLEOTIDE SEQUENCE</scope>
</reference>
<keyword evidence="3" id="KW-1185">Reference proteome</keyword>
<feature type="compositionally biased region" description="Polar residues" evidence="1">
    <location>
        <begin position="80"/>
        <end position="128"/>
    </location>
</feature>
<feature type="region of interest" description="Disordered" evidence="1">
    <location>
        <begin position="72"/>
        <end position="162"/>
    </location>
</feature>
<organism evidence="2 3">
    <name type="scientific">Symbiodinium pilosum</name>
    <name type="common">Dinoflagellate</name>
    <dbReference type="NCBI Taxonomy" id="2952"/>
    <lineage>
        <taxon>Eukaryota</taxon>
        <taxon>Sar</taxon>
        <taxon>Alveolata</taxon>
        <taxon>Dinophyceae</taxon>
        <taxon>Suessiales</taxon>
        <taxon>Symbiodiniaceae</taxon>
        <taxon>Symbiodinium</taxon>
    </lineage>
</organism>
<proteinExistence type="predicted"/>
<gene>
    <name evidence="2" type="ORF">SPIL2461_LOCUS19140</name>
</gene>